<keyword evidence="3" id="KW-1185">Reference proteome</keyword>
<reference evidence="2" key="1">
    <citation type="submission" date="2023-06" db="EMBL/GenBank/DDBJ databases">
        <authorList>
            <consortium name="Lawrence Berkeley National Laboratory"/>
            <person name="Ahrendt S."/>
            <person name="Sahu N."/>
            <person name="Indic B."/>
            <person name="Wong-Bajracharya J."/>
            <person name="Merenyi Z."/>
            <person name="Ke H.-M."/>
            <person name="Monk M."/>
            <person name="Kocsube S."/>
            <person name="Drula E."/>
            <person name="Lipzen A."/>
            <person name="Balint B."/>
            <person name="Henrissat B."/>
            <person name="Andreopoulos B."/>
            <person name="Martin F.M."/>
            <person name="Harder C.B."/>
            <person name="Rigling D."/>
            <person name="Ford K.L."/>
            <person name="Foster G.D."/>
            <person name="Pangilinan J."/>
            <person name="Papanicolaou A."/>
            <person name="Barry K."/>
            <person name="LaButti K."/>
            <person name="Viragh M."/>
            <person name="Koriabine M."/>
            <person name="Yan M."/>
            <person name="Riley R."/>
            <person name="Champramary S."/>
            <person name="Plett K.L."/>
            <person name="Tsai I.J."/>
            <person name="Slot J."/>
            <person name="Sipos G."/>
            <person name="Plett J."/>
            <person name="Nagy L.G."/>
            <person name="Grigoriev I.V."/>
        </authorList>
    </citation>
    <scope>NUCLEOTIDE SEQUENCE</scope>
    <source>
        <strain evidence="2">FPL87.14</strain>
    </source>
</reference>
<keyword evidence="1" id="KW-0472">Membrane</keyword>
<dbReference type="EMBL" id="JAUEPT010000217">
    <property type="protein sequence ID" value="KAK0429697.1"/>
    <property type="molecule type" value="Genomic_DNA"/>
</dbReference>
<protein>
    <submittedName>
        <fullName evidence="2">Uncharacterized protein</fullName>
    </submittedName>
</protein>
<gene>
    <name evidence="2" type="ORF">EV421DRAFT_1914183</name>
</gene>
<evidence type="ECO:0000256" key="1">
    <source>
        <dbReference type="SAM" id="Phobius"/>
    </source>
</evidence>
<keyword evidence="1" id="KW-1133">Transmembrane helix</keyword>
<evidence type="ECO:0000313" key="2">
    <source>
        <dbReference type="EMBL" id="KAK0429697.1"/>
    </source>
</evidence>
<evidence type="ECO:0000313" key="3">
    <source>
        <dbReference type="Proteomes" id="UP001175226"/>
    </source>
</evidence>
<feature type="transmembrane region" description="Helical" evidence="1">
    <location>
        <begin position="31"/>
        <end position="51"/>
    </location>
</feature>
<comment type="caution">
    <text evidence="2">The sequence shown here is derived from an EMBL/GenBank/DDBJ whole genome shotgun (WGS) entry which is preliminary data.</text>
</comment>
<dbReference type="AlphaFoldDB" id="A0AA39ISK0"/>
<name>A0AA39ISK0_9AGAR</name>
<sequence>MFLEYLLYAIHTALVVGTFWRVVVWDKGKSHFIWCGLVIVMYLIVTSPFAVRSMFV</sequence>
<feature type="transmembrane region" description="Helical" evidence="1">
    <location>
        <begin position="6"/>
        <end position="24"/>
    </location>
</feature>
<keyword evidence="1" id="KW-0812">Transmembrane</keyword>
<accession>A0AA39ISK0</accession>
<organism evidence="2 3">
    <name type="scientific">Armillaria borealis</name>
    <dbReference type="NCBI Taxonomy" id="47425"/>
    <lineage>
        <taxon>Eukaryota</taxon>
        <taxon>Fungi</taxon>
        <taxon>Dikarya</taxon>
        <taxon>Basidiomycota</taxon>
        <taxon>Agaricomycotina</taxon>
        <taxon>Agaricomycetes</taxon>
        <taxon>Agaricomycetidae</taxon>
        <taxon>Agaricales</taxon>
        <taxon>Marasmiineae</taxon>
        <taxon>Physalacriaceae</taxon>
        <taxon>Armillaria</taxon>
    </lineage>
</organism>
<proteinExistence type="predicted"/>
<dbReference type="Proteomes" id="UP001175226">
    <property type="component" value="Unassembled WGS sequence"/>
</dbReference>